<reference evidence="2" key="2">
    <citation type="submission" date="2020-11" db="EMBL/GenBank/DDBJ databases">
        <authorList>
            <person name="McCartney M.A."/>
            <person name="Auch B."/>
            <person name="Kono T."/>
            <person name="Mallez S."/>
            <person name="Becker A."/>
            <person name="Gohl D.M."/>
            <person name="Silverstein K.A.T."/>
            <person name="Koren S."/>
            <person name="Bechman K.B."/>
            <person name="Herman A."/>
            <person name="Abrahante J.E."/>
            <person name="Garbe J."/>
        </authorList>
    </citation>
    <scope>NUCLEOTIDE SEQUENCE</scope>
    <source>
        <strain evidence="2">Duluth1</strain>
        <tissue evidence="2">Whole animal</tissue>
    </source>
</reference>
<reference evidence="2" key="1">
    <citation type="journal article" date="2019" name="bioRxiv">
        <title>The Genome of the Zebra Mussel, Dreissena polymorpha: A Resource for Invasive Species Research.</title>
        <authorList>
            <person name="McCartney M.A."/>
            <person name="Auch B."/>
            <person name="Kono T."/>
            <person name="Mallez S."/>
            <person name="Zhang Y."/>
            <person name="Obille A."/>
            <person name="Becker A."/>
            <person name="Abrahante J.E."/>
            <person name="Garbe J."/>
            <person name="Badalamenti J.P."/>
            <person name="Herman A."/>
            <person name="Mangelson H."/>
            <person name="Liachko I."/>
            <person name="Sullivan S."/>
            <person name="Sone E.D."/>
            <person name="Koren S."/>
            <person name="Silverstein K.A.T."/>
            <person name="Beckman K.B."/>
            <person name="Gohl D.M."/>
        </authorList>
    </citation>
    <scope>NUCLEOTIDE SEQUENCE</scope>
    <source>
        <strain evidence="2">Duluth1</strain>
        <tissue evidence="2">Whole animal</tissue>
    </source>
</reference>
<evidence type="ECO:0000313" key="2">
    <source>
        <dbReference type="EMBL" id="KAH3808484.1"/>
    </source>
</evidence>
<dbReference type="EMBL" id="JAIWYP010000006">
    <property type="protein sequence ID" value="KAH3808484.1"/>
    <property type="molecule type" value="Genomic_DNA"/>
</dbReference>
<evidence type="ECO:0000256" key="1">
    <source>
        <dbReference type="SAM" id="MobiDB-lite"/>
    </source>
</evidence>
<sequence length="81" mass="9410">MDTDIRGERWSRSGEEDDPSQHPRNKYRRHPFTPPSQDHTGLSGMLGGDSFLDSLLETQSPHSEIRKLIMFFLFCCRSQDK</sequence>
<gene>
    <name evidence="2" type="ORF">DPMN_136840</name>
</gene>
<name>A0A9D4G3L3_DREPO</name>
<proteinExistence type="predicted"/>
<dbReference type="AlphaFoldDB" id="A0A9D4G3L3"/>
<organism evidence="2 3">
    <name type="scientific">Dreissena polymorpha</name>
    <name type="common">Zebra mussel</name>
    <name type="synonym">Mytilus polymorpha</name>
    <dbReference type="NCBI Taxonomy" id="45954"/>
    <lineage>
        <taxon>Eukaryota</taxon>
        <taxon>Metazoa</taxon>
        <taxon>Spiralia</taxon>
        <taxon>Lophotrochozoa</taxon>
        <taxon>Mollusca</taxon>
        <taxon>Bivalvia</taxon>
        <taxon>Autobranchia</taxon>
        <taxon>Heteroconchia</taxon>
        <taxon>Euheterodonta</taxon>
        <taxon>Imparidentia</taxon>
        <taxon>Neoheterodontei</taxon>
        <taxon>Myida</taxon>
        <taxon>Dreissenoidea</taxon>
        <taxon>Dreissenidae</taxon>
        <taxon>Dreissena</taxon>
    </lineage>
</organism>
<protein>
    <submittedName>
        <fullName evidence="2">Uncharacterized protein</fullName>
    </submittedName>
</protein>
<feature type="compositionally biased region" description="Basic and acidic residues" evidence="1">
    <location>
        <begin position="1"/>
        <end position="14"/>
    </location>
</feature>
<accession>A0A9D4G3L3</accession>
<keyword evidence="3" id="KW-1185">Reference proteome</keyword>
<evidence type="ECO:0000313" key="3">
    <source>
        <dbReference type="Proteomes" id="UP000828390"/>
    </source>
</evidence>
<comment type="caution">
    <text evidence="2">The sequence shown here is derived from an EMBL/GenBank/DDBJ whole genome shotgun (WGS) entry which is preliminary data.</text>
</comment>
<feature type="region of interest" description="Disordered" evidence="1">
    <location>
        <begin position="1"/>
        <end position="45"/>
    </location>
</feature>
<dbReference type="Proteomes" id="UP000828390">
    <property type="component" value="Unassembled WGS sequence"/>
</dbReference>